<protein>
    <submittedName>
        <fullName evidence="8">Phage integrase</fullName>
    </submittedName>
</protein>
<evidence type="ECO:0000256" key="3">
    <source>
        <dbReference type="ARBA" id="ARBA00023125"/>
    </source>
</evidence>
<dbReference type="Pfam" id="PF13356">
    <property type="entry name" value="Arm-DNA-bind_3"/>
    <property type="match status" value="1"/>
</dbReference>
<evidence type="ECO:0000259" key="6">
    <source>
        <dbReference type="PROSITE" id="PS51898"/>
    </source>
</evidence>
<dbReference type="SUPFAM" id="SSF56349">
    <property type="entry name" value="DNA breaking-rejoining enzymes"/>
    <property type="match status" value="1"/>
</dbReference>
<dbReference type="CDD" id="cd00801">
    <property type="entry name" value="INT_P4_C"/>
    <property type="match status" value="1"/>
</dbReference>
<sequence length="517" mass="58650">MAPFLGPNTKGPIIEGPKMAKIAKKLTDTEIKNSKPAEKEINLFDGDGLMLRIAPLSKGGKKNWYFRYAVPITKKRTKISLGTYPHLTLARARVLRDEYLSLLANGIDPQVHNNDKANALKDATEHTLQAVARKWLDEKVKTSGISKDHAEDIWRSLERNIFPGLGNVPIKEIRPKLLKQHLDPIEQRGVLETLRRIISRLNEIFRWAATEELIEFNPADNLGQRFSKPKKQNMPALPPSELPRFMAALANASIRLETRMLIEWQLLTWVRPGEAVRARWADIDTEKKIWNIPPEFMKMKRPHKVPLSKEALRILENMQPISSHREWVFPSIKTPLTHMHEQTANAALIRMGLGGELVAHGMRSIARTAAEECGKFRTEVLESTLAHTKSTEIIAAYNRAEYLVERADLMQWWGDYSGIRQWIAEIGRDGMKAYQPYANNMTPQAMIPTASSLQPTPYQASSQYQAPVNHITVKPADVKLNIDSGKLEGVFSVIASEHVSNYNEQVLNDINTSYLNR</sequence>
<dbReference type="InterPro" id="IPR002104">
    <property type="entry name" value="Integrase_catalytic"/>
</dbReference>
<proteinExistence type="inferred from homology"/>
<dbReference type="InterPro" id="IPR013762">
    <property type="entry name" value="Integrase-like_cat_sf"/>
</dbReference>
<dbReference type="GO" id="GO:0015074">
    <property type="term" value="P:DNA integration"/>
    <property type="evidence" value="ECO:0007669"/>
    <property type="project" value="UniProtKB-KW"/>
</dbReference>
<dbReference type="InterPro" id="IPR010998">
    <property type="entry name" value="Integrase_recombinase_N"/>
</dbReference>
<dbReference type="PROSITE" id="PS51898">
    <property type="entry name" value="TYR_RECOMBINASE"/>
    <property type="match status" value="1"/>
</dbReference>
<comment type="similarity">
    <text evidence="1">Belongs to the 'phage' integrase family.</text>
</comment>
<dbReference type="Gene3D" id="3.30.160.390">
    <property type="entry name" value="Integrase, DNA-binding domain"/>
    <property type="match status" value="1"/>
</dbReference>
<dbReference type="AlphaFoldDB" id="A0A0A8VJD9"/>
<accession>A0A0A8VJD9</accession>
<dbReference type="InterPro" id="IPR038488">
    <property type="entry name" value="Integrase_DNA-bd_sf"/>
</dbReference>
<evidence type="ECO:0000256" key="5">
    <source>
        <dbReference type="PROSITE-ProRule" id="PRU01248"/>
    </source>
</evidence>
<dbReference type="InterPro" id="IPR044068">
    <property type="entry name" value="CB"/>
</dbReference>
<evidence type="ECO:0000256" key="2">
    <source>
        <dbReference type="ARBA" id="ARBA00022908"/>
    </source>
</evidence>
<dbReference type="Gene3D" id="1.10.150.130">
    <property type="match status" value="1"/>
</dbReference>
<evidence type="ECO:0000256" key="4">
    <source>
        <dbReference type="ARBA" id="ARBA00023172"/>
    </source>
</evidence>
<dbReference type="Pfam" id="PF22022">
    <property type="entry name" value="Phage_int_M"/>
    <property type="match status" value="1"/>
</dbReference>
<feature type="domain" description="Tyr recombinase" evidence="6">
    <location>
        <begin position="232"/>
        <end position="411"/>
    </location>
</feature>
<gene>
    <name evidence="8" type="ORF">CSF007_13855</name>
</gene>
<keyword evidence="2" id="KW-0229">DNA integration</keyword>
<keyword evidence="4" id="KW-0233">DNA recombination</keyword>
<dbReference type="InterPro" id="IPR053876">
    <property type="entry name" value="Phage_int_M"/>
</dbReference>
<dbReference type="EMBL" id="LN681231">
    <property type="protein sequence ID" value="CEK28503.1"/>
    <property type="molecule type" value="Genomic_DNA"/>
</dbReference>
<dbReference type="InterPro" id="IPR011010">
    <property type="entry name" value="DNA_brk_join_enz"/>
</dbReference>
<feature type="domain" description="Core-binding (CB)" evidence="7">
    <location>
        <begin position="126"/>
        <end position="209"/>
    </location>
</feature>
<dbReference type="PROSITE" id="PS51900">
    <property type="entry name" value="CB"/>
    <property type="match status" value="1"/>
</dbReference>
<keyword evidence="3 5" id="KW-0238">DNA-binding</keyword>
<dbReference type="Pfam" id="PF00589">
    <property type="entry name" value="Phage_integrase"/>
    <property type="match status" value="1"/>
</dbReference>
<dbReference type="InterPro" id="IPR050808">
    <property type="entry name" value="Phage_Integrase"/>
</dbReference>
<evidence type="ECO:0000256" key="1">
    <source>
        <dbReference type="ARBA" id="ARBA00008857"/>
    </source>
</evidence>
<evidence type="ECO:0000313" key="8">
    <source>
        <dbReference type="EMBL" id="CEK28503.1"/>
    </source>
</evidence>
<dbReference type="GO" id="GO:0003677">
    <property type="term" value="F:DNA binding"/>
    <property type="evidence" value="ECO:0007669"/>
    <property type="project" value="UniProtKB-UniRule"/>
</dbReference>
<dbReference type="GO" id="GO:0006310">
    <property type="term" value="P:DNA recombination"/>
    <property type="evidence" value="ECO:0007669"/>
    <property type="project" value="UniProtKB-KW"/>
</dbReference>
<dbReference type="PANTHER" id="PTHR30629:SF6">
    <property type="entry name" value="PROPHAGE INTEGRASE INTA-RELATED"/>
    <property type="match status" value="1"/>
</dbReference>
<reference evidence="8" key="1">
    <citation type="journal article" date="2015" name="Genome Announc.">
        <title>Complete Genome Sequence of Yersinia ruckeri Strain CSF007-82, Etiologic Agent of Red Mouth Disease in Salmonid Fish.</title>
        <authorList>
            <person name="Nelson M.C."/>
            <person name="LaPatra S.E."/>
            <person name="Welch T.J."/>
            <person name="Graf J."/>
        </authorList>
    </citation>
    <scope>NUCLEOTIDE SEQUENCE</scope>
    <source>
        <strain evidence="8">CSF007-82</strain>
    </source>
</reference>
<name>A0A0A8VJD9_YERRU</name>
<dbReference type="InterPro" id="IPR025166">
    <property type="entry name" value="Integrase_DNA_bind_dom"/>
</dbReference>
<organism evidence="8">
    <name type="scientific">Yersinia ruckeri</name>
    <dbReference type="NCBI Taxonomy" id="29486"/>
    <lineage>
        <taxon>Bacteria</taxon>
        <taxon>Pseudomonadati</taxon>
        <taxon>Pseudomonadota</taxon>
        <taxon>Gammaproteobacteria</taxon>
        <taxon>Enterobacterales</taxon>
        <taxon>Yersiniaceae</taxon>
        <taxon>Yersinia</taxon>
    </lineage>
</organism>
<evidence type="ECO:0000259" key="7">
    <source>
        <dbReference type="PROSITE" id="PS51900"/>
    </source>
</evidence>
<dbReference type="Gene3D" id="1.10.443.10">
    <property type="entry name" value="Intergrase catalytic core"/>
    <property type="match status" value="1"/>
</dbReference>
<dbReference type="PANTHER" id="PTHR30629">
    <property type="entry name" value="PROPHAGE INTEGRASE"/>
    <property type="match status" value="1"/>
</dbReference>